<organism evidence="1 2">
    <name type="scientific">Nocardia halotolerans</name>
    <dbReference type="NCBI Taxonomy" id="1755878"/>
    <lineage>
        <taxon>Bacteria</taxon>
        <taxon>Bacillati</taxon>
        <taxon>Actinomycetota</taxon>
        <taxon>Actinomycetes</taxon>
        <taxon>Mycobacteriales</taxon>
        <taxon>Nocardiaceae</taxon>
        <taxon>Nocardia</taxon>
    </lineage>
</organism>
<protein>
    <recommendedName>
        <fullName evidence="3">ANTAR domain-containing protein</fullName>
    </recommendedName>
</protein>
<evidence type="ECO:0000313" key="2">
    <source>
        <dbReference type="Proteomes" id="UP001595844"/>
    </source>
</evidence>
<proteinExistence type="predicted"/>
<dbReference type="RefSeq" id="WP_378560683.1">
    <property type="nucleotide sequence ID" value="NZ_JBHSDL010000014.1"/>
</dbReference>
<accession>A0ABV8VHU3</accession>
<evidence type="ECO:0000313" key="1">
    <source>
        <dbReference type="EMBL" id="MFC4374891.1"/>
    </source>
</evidence>
<sequence length="233" mass="25216">MKFLDGSYEHIKVQLDDLYDRALQSQGVRPWWEVCSTTTMSRWVRGDLRRQPREELLRPLHILAETKAGSREVLPWESHPLCTAWQGLGSVGARNGKKRRGSMKPASPVEELVADVGPVPLKKGDRPDADGIDVAWPAARLVVEYVGAGDLARVNGLIRHVGSDALPAEAVEAIISCRSIGVSDAADGIVAHAAQRKPLEVMEIAYRLLESEAGVDVSALLGGALMAAGRSLK</sequence>
<reference evidence="2" key="1">
    <citation type="journal article" date="2019" name="Int. J. Syst. Evol. Microbiol.">
        <title>The Global Catalogue of Microorganisms (GCM) 10K type strain sequencing project: providing services to taxonomists for standard genome sequencing and annotation.</title>
        <authorList>
            <consortium name="The Broad Institute Genomics Platform"/>
            <consortium name="The Broad Institute Genome Sequencing Center for Infectious Disease"/>
            <person name="Wu L."/>
            <person name="Ma J."/>
        </authorList>
    </citation>
    <scope>NUCLEOTIDE SEQUENCE [LARGE SCALE GENOMIC DNA]</scope>
    <source>
        <strain evidence="2">IBRC-M 10490</strain>
    </source>
</reference>
<comment type="caution">
    <text evidence="1">The sequence shown here is derived from an EMBL/GenBank/DDBJ whole genome shotgun (WGS) entry which is preliminary data.</text>
</comment>
<keyword evidence="2" id="KW-1185">Reference proteome</keyword>
<evidence type="ECO:0008006" key="3">
    <source>
        <dbReference type="Google" id="ProtNLM"/>
    </source>
</evidence>
<dbReference type="Proteomes" id="UP001595844">
    <property type="component" value="Unassembled WGS sequence"/>
</dbReference>
<gene>
    <name evidence="1" type="ORF">ACFO5K_12350</name>
</gene>
<name>A0ABV8VHU3_9NOCA</name>
<dbReference type="EMBL" id="JBHSDL010000014">
    <property type="protein sequence ID" value="MFC4374891.1"/>
    <property type="molecule type" value="Genomic_DNA"/>
</dbReference>